<dbReference type="Gene3D" id="2.40.40.10">
    <property type="entry name" value="RlpA-like domain"/>
    <property type="match status" value="1"/>
</dbReference>
<dbReference type="AlphaFoldDB" id="A0A8H2XSX5"/>
<dbReference type="PANTHER" id="PTHR31836:SF28">
    <property type="entry name" value="SRCR DOMAIN-CONTAINING PROTEIN-RELATED"/>
    <property type="match status" value="1"/>
</dbReference>
<protein>
    <recommendedName>
        <fullName evidence="5">RlpA-like protein double-psi beta-barrel domain-containing protein</fullName>
    </recommendedName>
</protein>
<proteinExistence type="predicted"/>
<accession>A0A8H2XSX5</accession>
<dbReference type="Proteomes" id="UP000663826">
    <property type="component" value="Unassembled WGS sequence"/>
</dbReference>
<organism evidence="3 4">
    <name type="scientific">Rhizoctonia solani</name>
    <dbReference type="NCBI Taxonomy" id="456999"/>
    <lineage>
        <taxon>Eukaryota</taxon>
        <taxon>Fungi</taxon>
        <taxon>Dikarya</taxon>
        <taxon>Basidiomycota</taxon>
        <taxon>Agaricomycotina</taxon>
        <taxon>Agaricomycetes</taxon>
        <taxon>Cantharellales</taxon>
        <taxon>Ceratobasidiaceae</taxon>
        <taxon>Rhizoctonia</taxon>
    </lineage>
</organism>
<dbReference type="InterPro" id="IPR036908">
    <property type="entry name" value="RlpA-like_sf"/>
</dbReference>
<dbReference type="CDD" id="cd22191">
    <property type="entry name" value="DPBB_RlpA_EXP_N-like"/>
    <property type="match status" value="1"/>
</dbReference>
<feature type="signal peptide" evidence="2">
    <location>
        <begin position="1"/>
        <end position="21"/>
    </location>
</feature>
<sequence length="169" mass="18173">MQSSFLSIILTFLSISLLALAAPAAVTTPGLVPAVSPPAGFKLYNATAGYNATHGLPYEKKTHGPLTERDLQARQAFSGDATWFHTGLGACGGFNYDYEYVVALNQPQWSGGANCWRGITIQAYGKQVNAAVVDLCPSCAWGSLDLTPGLFQAFTSLDVGRFGITWWYR</sequence>
<evidence type="ECO:0008006" key="5">
    <source>
        <dbReference type="Google" id="ProtNLM"/>
    </source>
</evidence>
<evidence type="ECO:0000313" key="4">
    <source>
        <dbReference type="Proteomes" id="UP000663826"/>
    </source>
</evidence>
<evidence type="ECO:0000313" key="3">
    <source>
        <dbReference type="EMBL" id="CAE6432052.1"/>
    </source>
</evidence>
<dbReference type="SUPFAM" id="SSF50685">
    <property type="entry name" value="Barwin-like endoglucanases"/>
    <property type="match status" value="1"/>
</dbReference>
<feature type="chain" id="PRO_5034706962" description="RlpA-like protein double-psi beta-barrel domain-containing protein" evidence="2">
    <location>
        <begin position="22"/>
        <end position="169"/>
    </location>
</feature>
<dbReference type="PANTHER" id="PTHR31836">
    <property type="match status" value="1"/>
</dbReference>
<evidence type="ECO:0000256" key="1">
    <source>
        <dbReference type="ARBA" id="ARBA00022729"/>
    </source>
</evidence>
<dbReference type="EMBL" id="CAJMWQ010001056">
    <property type="protein sequence ID" value="CAE6432052.1"/>
    <property type="molecule type" value="Genomic_DNA"/>
</dbReference>
<evidence type="ECO:0000256" key="2">
    <source>
        <dbReference type="SAM" id="SignalP"/>
    </source>
</evidence>
<keyword evidence="1 2" id="KW-0732">Signal</keyword>
<dbReference type="InterPro" id="IPR051477">
    <property type="entry name" value="Expansin_CellWall"/>
</dbReference>
<reference evidence="3" key="1">
    <citation type="submission" date="2021-01" db="EMBL/GenBank/DDBJ databases">
        <authorList>
            <person name="Kaushik A."/>
        </authorList>
    </citation>
    <scope>NUCLEOTIDE SEQUENCE</scope>
    <source>
        <strain evidence="3">AG1-1B</strain>
    </source>
</reference>
<gene>
    <name evidence="3" type="ORF">RDB_LOCUS60658</name>
</gene>
<name>A0A8H2XSX5_9AGAM</name>
<comment type="caution">
    <text evidence="3">The sequence shown here is derived from an EMBL/GenBank/DDBJ whole genome shotgun (WGS) entry which is preliminary data.</text>
</comment>